<dbReference type="KEGG" id="mff:MFFC18_16310"/>
<dbReference type="STRING" id="980251.GCA_001642875_03232"/>
<dbReference type="GO" id="GO:0004672">
    <property type="term" value="F:protein kinase activity"/>
    <property type="evidence" value="ECO:0007669"/>
    <property type="project" value="InterPro"/>
</dbReference>
<proteinExistence type="predicted"/>
<evidence type="ECO:0000313" key="4">
    <source>
        <dbReference type="Proteomes" id="UP000322214"/>
    </source>
</evidence>
<dbReference type="Gene3D" id="1.10.510.10">
    <property type="entry name" value="Transferase(Phosphotransferase) domain 1"/>
    <property type="match status" value="1"/>
</dbReference>
<sequence length="403" mass="46009">MNQRKNDDEILNEFESYRRSPRTSLHEFIRRCDPVASSDLQLKLLVRDLRLRLMAGQFPTAFNYEKHFPHFAKDIDKVVVSTVISIANGSMPVEECFGDLPRQIHGYDVLHNVGRDWVSVHYDAIQSSLQRKVRLRVLLFPTEDTLSRASLVAKLEHPNCESIVDVFQTDSAFVIASQLETGSSIAEIMVERLDSITSRQIVQWIRGAAEALLEMHRRDIAHLSVSPSKILSRFNGEAVLINPLFEQPLERVDGVLSDDLCQQLPFPYRSIRKATDSSIDHVREDTIALGLVLFQLLTKLPLENFYLNPPLPEESMRLKKLIADQLNYSSSIDPTLKALCLRSTLGVINDFAPCSLLELRNELHDWERRFDVLQCRKSEANDSHSPKGSRRKSVTRGFPWFSG</sequence>
<feature type="domain" description="Protein kinase" evidence="2">
    <location>
        <begin position="107"/>
        <end position="403"/>
    </location>
</feature>
<keyword evidence="4" id="KW-1185">Reference proteome</keyword>
<feature type="region of interest" description="Disordered" evidence="1">
    <location>
        <begin position="379"/>
        <end position="403"/>
    </location>
</feature>
<evidence type="ECO:0000259" key="2">
    <source>
        <dbReference type="PROSITE" id="PS50011"/>
    </source>
</evidence>
<dbReference type="EMBL" id="CP042912">
    <property type="protein sequence ID" value="QEG21772.1"/>
    <property type="molecule type" value="Genomic_DNA"/>
</dbReference>
<dbReference type="SUPFAM" id="SSF56112">
    <property type="entry name" value="Protein kinase-like (PK-like)"/>
    <property type="match status" value="1"/>
</dbReference>
<accession>A0A5B9P9Z7</accession>
<protein>
    <recommendedName>
        <fullName evidence="2">Protein kinase domain-containing protein</fullName>
    </recommendedName>
</protein>
<dbReference type="GO" id="GO:0005524">
    <property type="term" value="F:ATP binding"/>
    <property type="evidence" value="ECO:0007669"/>
    <property type="project" value="InterPro"/>
</dbReference>
<evidence type="ECO:0000313" key="3">
    <source>
        <dbReference type="EMBL" id="QEG21772.1"/>
    </source>
</evidence>
<dbReference type="PROSITE" id="PS50011">
    <property type="entry name" value="PROTEIN_KINASE_DOM"/>
    <property type="match status" value="1"/>
</dbReference>
<gene>
    <name evidence="3" type="ORF">MFFC18_16310</name>
</gene>
<organism evidence="3 4">
    <name type="scientific">Mariniblastus fucicola</name>
    <dbReference type="NCBI Taxonomy" id="980251"/>
    <lineage>
        <taxon>Bacteria</taxon>
        <taxon>Pseudomonadati</taxon>
        <taxon>Planctomycetota</taxon>
        <taxon>Planctomycetia</taxon>
        <taxon>Pirellulales</taxon>
        <taxon>Pirellulaceae</taxon>
        <taxon>Mariniblastus</taxon>
    </lineage>
</organism>
<name>A0A5B9P9Z7_9BACT</name>
<reference evidence="3 4" key="1">
    <citation type="submission" date="2019-08" db="EMBL/GenBank/DDBJ databases">
        <title>Deep-cultivation of Planctomycetes and their phenomic and genomic characterization uncovers novel biology.</title>
        <authorList>
            <person name="Wiegand S."/>
            <person name="Jogler M."/>
            <person name="Boedeker C."/>
            <person name="Pinto D."/>
            <person name="Vollmers J."/>
            <person name="Rivas-Marin E."/>
            <person name="Kohn T."/>
            <person name="Peeters S.H."/>
            <person name="Heuer A."/>
            <person name="Rast P."/>
            <person name="Oberbeckmann S."/>
            <person name="Bunk B."/>
            <person name="Jeske O."/>
            <person name="Meyerdierks A."/>
            <person name="Storesund J.E."/>
            <person name="Kallscheuer N."/>
            <person name="Luecker S."/>
            <person name="Lage O.M."/>
            <person name="Pohl T."/>
            <person name="Merkel B.J."/>
            <person name="Hornburger P."/>
            <person name="Mueller R.-W."/>
            <person name="Bruemmer F."/>
            <person name="Labrenz M."/>
            <person name="Spormann A.M."/>
            <person name="Op den Camp H."/>
            <person name="Overmann J."/>
            <person name="Amann R."/>
            <person name="Jetten M.S.M."/>
            <person name="Mascher T."/>
            <person name="Medema M.H."/>
            <person name="Devos D.P."/>
            <person name="Kaster A.-K."/>
            <person name="Ovreas L."/>
            <person name="Rohde M."/>
            <person name="Galperin M.Y."/>
            <person name="Jogler C."/>
        </authorList>
    </citation>
    <scope>NUCLEOTIDE SEQUENCE [LARGE SCALE GENOMIC DNA]</scope>
    <source>
        <strain evidence="3 4">FC18</strain>
    </source>
</reference>
<dbReference type="InterPro" id="IPR000719">
    <property type="entry name" value="Prot_kinase_dom"/>
</dbReference>
<dbReference type="Proteomes" id="UP000322214">
    <property type="component" value="Chromosome"/>
</dbReference>
<dbReference type="AlphaFoldDB" id="A0A5B9P9Z7"/>
<dbReference type="Gene3D" id="3.30.200.20">
    <property type="entry name" value="Phosphorylase Kinase, domain 1"/>
    <property type="match status" value="1"/>
</dbReference>
<evidence type="ECO:0000256" key="1">
    <source>
        <dbReference type="SAM" id="MobiDB-lite"/>
    </source>
</evidence>
<dbReference type="InterPro" id="IPR011009">
    <property type="entry name" value="Kinase-like_dom_sf"/>
</dbReference>